<dbReference type="GO" id="GO:0006508">
    <property type="term" value="P:proteolysis"/>
    <property type="evidence" value="ECO:0007669"/>
    <property type="project" value="InterPro"/>
</dbReference>
<dbReference type="InterPro" id="IPR000250">
    <property type="entry name" value="Peptidase_G1"/>
</dbReference>
<gene>
    <name evidence="4" type="ORF">OG579_10845</name>
</gene>
<dbReference type="CDD" id="cd13426">
    <property type="entry name" value="Peptidase_G1"/>
    <property type="match status" value="1"/>
</dbReference>
<dbReference type="GO" id="GO:0070007">
    <property type="term" value="F:glutamic-type endopeptidase activity"/>
    <property type="evidence" value="ECO:0007669"/>
    <property type="project" value="InterPro"/>
</dbReference>
<dbReference type="EMBL" id="CP108021">
    <property type="protein sequence ID" value="WUM18260.1"/>
    <property type="molecule type" value="Genomic_DNA"/>
</dbReference>
<dbReference type="RefSeq" id="WP_328855944.1">
    <property type="nucleotide sequence ID" value="NZ_CP108021.1"/>
</dbReference>
<feature type="signal peptide" evidence="3">
    <location>
        <begin position="1"/>
        <end position="24"/>
    </location>
</feature>
<dbReference type="InterPro" id="IPR013320">
    <property type="entry name" value="ConA-like_dom_sf"/>
</dbReference>
<sequence length="276" mass="28269">MRRHLAVTLAALATSAVVPTLAVAASVDVPATTSAVSASTGVRGHPLVGRKPRGSKTGRVAAGSTSTNWAGYAQTGSSGQFRSSTASWTVPKTATTYPGYSSTWVGVDGAANSFLTQTGTEADVVNGKVSYYAWWEVITPSDPAPETRFSRFPISPGDAITASVVTNGTTSTMTLTDTTTGQTASKTAAYTGPGASAEWIQEDTDVNGYISTAPNWGSVTFRAITVNGASPALTSSQSIDIVDGQGTQETRTSAPNSAANGFTTTWLATGTQTYTG</sequence>
<feature type="chain" id="PRO_5043660066" evidence="3">
    <location>
        <begin position="25"/>
        <end position="276"/>
    </location>
</feature>
<proteinExistence type="predicted"/>
<organism evidence="4 5">
    <name type="scientific">Williamsia herbipolensis</name>
    <dbReference type="NCBI Taxonomy" id="1603258"/>
    <lineage>
        <taxon>Bacteria</taxon>
        <taxon>Bacillati</taxon>
        <taxon>Actinomycetota</taxon>
        <taxon>Actinomycetes</taxon>
        <taxon>Mycobacteriales</taxon>
        <taxon>Nocardiaceae</taxon>
        <taxon>Williamsia</taxon>
    </lineage>
</organism>
<evidence type="ECO:0000256" key="1">
    <source>
        <dbReference type="PIRSR" id="PIRSR600250-50"/>
    </source>
</evidence>
<feature type="region of interest" description="Disordered" evidence="2">
    <location>
        <begin position="35"/>
        <end position="63"/>
    </location>
</feature>
<dbReference type="KEGG" id="whr:OG579_10845"/>
<evidence type="ECO:0000313" key="4">
    <source>
        <dbReference type="EMBL" id="WUM18260.1"/>
    </source>
</evidence>
<evidence type="ECO:0000256" key="3">
    <source>
        <dbReference type="SAM" id="SignalP"/>
    </source>
</evidence>
<dbReference type="PANTHER" id="PTHR37536">
    <property type="entry name" value="PUTATIVE (AFU_ORTHOLOGUE AFUA_3G02970)-RELATED"/>
    <property type="match status" value="1"/>
</dbReference>
<evidence type="ECO:0000313" key="5">
    <source>
        <dbReference type="Proteomes" id="UP001432128"/>
    </source>
</evidence>
<dbReference type="Pfam" id="PF01828">
    <property type="entry name" value="Peptidase_A4"/>
    <property type="match status" value="1"/>
</dbReference>
<accession>A0AAU4JWU9</accession>
<reference evidence="4 5" key="1">
    <citation type="submission" date="2022-10" db="EMBL/GenBank/DDBJ databases">
        <title>The complete genomes of actinobacterial strains from the NBC collection.</title>
        <authorList>
            <person name="Joergensen T.S."/>
            <person name="Alvarez Arevalo M."/>
            <person name="Sterndorff E.B."/>
            <person name="Faurdal D."/>
            <person name="Vuksanovic O."/>
            <person name="Mourched A.-S."/>
            <person name="Charusanti P."/>
            <person name="Shaw S."/>
            <person name="Blin K."/>
            <person name="Weber T."/>
        </authorList>
    </citation>
    <scope>NUCLEOTIDE SEQUENCE [LARGE SCALE GENOMIC DNA]</scope>
    <source>
        <strain evidence="4 5">NBC_00319</strain>
    </source>
</reference>
<name>A0AAU4JWU9_9NOCA</name>
<dbReference type="SUPFAM" id="SSF49899">
    <property type="entry name" value="Concanavalin A-like lectins/glucanases"/>
    <property type="match status" value="1"/>
</dbReference>
<protein>
    <submittedName>
        <fullName evidence="4">G1 family endopeptidase</fullName>
    </submittedName>
</protein>
<dbReference type="Proteomes" id="UP001432128">
    <property type="component" value="Chromosome"/>
</dbReference>
<dbReference type="InterPro" id="IPR038656">
    <property type="entry name" value="Peptidase_G1_sf"/>
</dbReference>
<dbReference type="Gene3D" id="2.60.120.700">
    <property type="entry name" value="Peptidase G1"/>
    <property type="match status" value="1"/>
</dbReference>
<dbReference type="PANTHER" id="PTHR37536:SF1">
    <property type="entry name" value="ASPERGILLOPEPSIN, PUTAITVE (AFU_ORTHOLOGUE AFUA_7G01200)"/>
    <property type="match status" value="1"/>
</dbReference>
<keyword evidence="5" id="KW-1185">Reference proteome</keyword>
<feature type="active site" description="Proton acceptor" evidence="1">
    <location>
        <position position="202"/>
    </location>
</feature>
<dbReference type="AlphaFoldDB" id="A0AAU4JWU9"/>
<keyword evidence="3" id="KW-0732">Signal</keyword>
<evidence type="ECO:0000256" key="2">
    <source>
        <dbReference type="SAM" id="MobiDB-lite"/>
    </source>
</evidence>